<evidence type="ECO:0000313" key="2">
    <source>
        <dbReference type="Proteomes" id="UP000746649"/>
    </source>
</evidence>
<protein>
    <submittedName>
        <fullName evidence="1">Uncharacterized protein</fullName>
    </submittedName>
</protein>
<gene>
    <name evidence="1" type="ORF">I6M88_22265</name>
</gene>
<proteinExistence type="predicted"/>
<evidence type="ECO:0000313" key="1">
    <source>
        <dbReference type="EMBL" id="MBJ8383671.1"/>
    </source>
</evidence>
<name>A0ABS0ZXZ5_9ENTR</name>
<dbReference type="RefSeq" id="WP_200036083.1">
    <property type="nucleotide sequence ID" value="NZ_JADWND010000018.1"/>
</dbReference>
<sequence length="172" mass="20334">MNETMDFLEGGVYEFQIPGINMSVWQKWYMRTDGSQFALINLQGKPQIVCRFDMRQIDTFIPKLPTALKIHAWQDDQSERKCPRGTQTAFMEWVLRTECIAINYLDDLEYWKTMARRLKKKFGVKLILFDREEKPYLREVNSEALLCQSLELFPYSCMGILGRMEQVERALA</sequence>
<dbReference type="EMBL" id="JADWND010000018">
    <property type="protein sequence ID" value="MBJ8383671.1"/>
    <property type="molecule type" value="Genomic_DNA"/>
</dbReference>
<dbReference type="Proteomes" id="UP000746649">
    <property type="component" value="Unassembled WGS sequence"/>
</dbReference>
<keyword evidence="2" id="KW-1185">Reference proteome</keyword>
<accession>A0ABS0ZXZ5</accession>
<organism evidence="1 2">
    <name type="scientific">Citrobacter sedlakii</name>
    <dbReference type="NCBI Taxonomy" id="67826"/>
    <lineage>
        <taxon>Bacteria</taxon>
        <taxon>Pseudomonadati</taxon>
        <taxon>Pseudomonadota</taxon>
        <taxon>Gammaproteobacteria</taxon>
        <taxon>Enterobacterales</taxon>
        <taxon>Enterobacteriaceae</taxon>
        <taxon>Citrobacter</taxon>
        <taxon>Citrobacter freundii complex</taxon>
    </lineage>
</organism>
<comment type="caution">
    <text evidence="1">The sequence shown here is derived from an EMBL/GenBank/DDBJ whole genome shotgun (WGS) entry which is preliminary data.</text>
</comment>
<reference evidence="1 2" key="1">
    <citation type="submission" date="2020-11" db="EMBL/GenBank/DDBJ databases">
        <title>Enhanced detection system for hospital associated transmission using whole genome sequencing surveillance.</title>
        <authorList>
            <person name="Harrison L.H."/>
            <person name="Van Tyne D."/>
            <person name="Marsh J.W."/>
            <person name="Griffith M.P."/>
            <person name="Snyder D.J."/>
            <person name="Cooper V.S."/>
            <person name="Mustapha M."/>
        </authorList>
    </citation>
    <scope>NUCLEOTIDE SEQUENCE [LARGE SCALE GENOMIC DNA]</scope>
    <source>
        <strain evidence="1 2">CB00117</strain>
    </source>
</reference>